<dbReference type="Proteomes" id="UP000219338">
    <property type="component" value="Unassembled WGS sequence"/>
</dbReference>
<sequence length="358" mass="38528">MRQNPSKTVSIELGLSIPLGSLLAAFITERNCSVVVYLIPAFLSVVTGTLLPRSADASTSVAPILDFDYSTWIWTGETGAHLGVRPFRKKIPYSPMQYPVCATILISSGDIYSINVNGVEIGAGVGWKNPAVYTVALNPEGDNVFAIAVNIGQAPSLIATIVVDYKDGTSQTIVTDSTWKTLQAPPPSGWTNPSLDDSTWNNAVPVMPGTRTPWGQPFVLPPALNMTGVPWIKTNETADAPRGDRPFRKTITLPYRKAAICGKIVLSVEDSYTLYFNGKNISAGNGPWRNIANSKVYLAASMLIAYNDGSSEVYSTDESWKTLNALPPVGFEQPGADDSKWDDATVWGTDPDITVPPA</sequence>
<evidence type="ECO:0008006" key="4">
    <source>
        <dbReference type="Google" id="ProtNLM"/>
    </source>
</evidence>
<dbReference type="EMBL" id="FUEG01000001">
    <property type="protein sequence ID" value="SJK98956.1"/>
    <property type="molecule type" value="Genomic_DNA"/>
</dbReference>
<reference evidence="3" key="1">
    <citation type="journal article" date="2017" name="Nat. Ecol. Evol.">
        <title>Genome expansion and lineage-specific genetic innovations in the forest pathogenic fungi Armillaria.</title>
        <authorList>
            <person name="Sipos G."/>
            <person name="Prasanna A.N."/>
            <person name="Walter M.C."/>
            <person name="O'Connor E."/>
            <person name="Balint B."/>
            <person name="Krizsan K."/>
            <person name="Kiss B."/>
            <person name="Hess J."/>
            <person name="Varga T."/>
            <person name="Slot J."/>
            <person name="Riley R."/>
            <person name="Boka B."/>
            <person name="Rigling D."/>
            <person name="Barry K."/>
            <person name="Lee J."/>
            <person name="Mihaltcheva S."/>
            <person name="LaButti K."/>
            <person name="Lipzen A."/>
            <person name="Waldron R."/>
            <person name="Moloney N.M."/>
            <person name="Sperisen C."/>
            <person name="Kredics L."/>
            <person name="Vagvoelgyi C."/>
            <person name="Patrignani A."/>
            <person name="Fitzpatrick D."/>
            <person name="Nagy I."/>
            <person name="Doyle S."/>
            <person name="Anderson J.B."/>
            <person name="Grigoriev I.V."/>
            <person name="Gueldener U."/>
            <person name="Muensterkoetter M."/>
            <person name="Nagy L.G."/>
        </authorList>
    </citation>
    <scope>NUCLEOTIDE SEQUENCE [LARGE SCALE GENOMIC DNA]</scope>
    <source>
        <strain evidence="3">C18/9</strain>
    </source>
</reference>
<keyword evidence="3" id="KW-1185">Reference proteome</keyword>
<proteinExistence type="predicted"/>
<gene>
    <name evidence="2" type="ORF">ARMOST_02234</name>
</gene>
<name>A0A284QR71_ARMOS</name>
<dbReference type="AlphaFoldDB" id="A0A284QR71"/>
<protein>
    <recommendedName>
        <fullName evidence="4">Bacterial alpha-L-rhamnosidase N-terminal domain-containing protein</fullName>
    </recommendedName>
</protein>
<feature type="region of interest" description="Disordered" evidence="1">
    <location>
        <begin position="331"/>
        <end position="358"/>
    </location>
</feature>
<evidence type="ECO:0000313" key="2">
    <source>
        <dbReference type="EMBL" id="SJK98956.1"/>
    </source>
</evidence>
<dbReference type="Gene3D" id="2.60.120.260">
    <property type="entry name" value="Galactose-binding domain-like"/>
    <property type="match status" value="2"/>
</dbReference>
<organism evidence="2 3">
    <name type="scientific">Armillaria ostoyae</name>
    <name type="common">Armillaria root rot fungus</name>
    <dbReference type="NCBI Taxonomy" id="47428"/>
    <lineage>
        <taxon>Eukaryota</taxon>
        <taxon>Fungi</taxon>
        <taxon>Dikarya</taxon>
        <taxon>Basidiomycota</taxon>
        <taxon>Agaricomycotina</taxon>
        <taxon>Agaricomycetes</taxon>
        <taxon>Agaricomycetidae</taxon>
        <taxon>Agaricales</taxon>
        <taxon>Marasmiineae</taxon>
        <taxon>Physalacriaceae</taxon>
        <taxon>Armillaria</taxon>
    </lineage>
</organism>
<evidence type="ECO:0000256" key="1">
    <source>
        <dbReference type="SAM" id="MobiDB-lite"/>
    </source>
</evidence>
<dbReference type="OrthoDB" id="10036721at2759"/>
<evidence type="ECO:0000313" key="3">
    <source>
        <dbReference type="Proteomes" id="UP000219338"/>
    </source>
</evidence>
<accession>A0A284QR71</accession>